<organism evidence="1 2">
    <name type="scientific">Picrophilus torridus (strain ATCC 700027 / DSM 9790 / JCM 10055 / NBRC 100828 / KAW 2/3)</name>
    <dbReference type="NCBI Taxonomy" id="1122961"/>
    <lineage>
        <taxon>Archaea</taxon>
        <taxon>Methanobacteriati</taxon>
        <taxon>Thermoplasmatota</taxon>
        <taxon>Thermoplasmata</taxon>
        <taxon>Thermoplasmatales</taxon>
        <taxon>Picrophilaceae</taxon>
        <taxon>Picrophilus</taxon>
    </lineage>
</organism>
<protein>
    <submittedName>
        <fullName evidence="1">Uncharacterized protein</fullName>
    </submittedName>
</protein>
<evidence type="ECO:0000313" key="1">
    <source>
        <dbReference type="EMBL" id="SMD30626.1"/>
    </source>
</evidence>
<dbReference type="Proteomes" id="UP000192315">
    <property type="component" value="Unassembled WGS sequence"/>
</dbReference>
<proteinExistence type="predicted"/>
<keyword evidence="2" id="KW-1185">Reference proteome</keyword>
<reference evidence="1 2" key="1">
    <citation type="submission" date="2017-04" db="EMBL/GenBank/DDBJ databases">
        <authorList>
            <person name="Varghese N."/>
            <person name="Submissions S."/>
        </authorList>
    </citation>
    <scope>NUCLEOTIDE SEQUENCE [LARGE SCALE GENOMIC DNA]</scope>
    <source>
        <strain evidence="1 2">DSM 9789</strain>
    </source>
</reference>
<name>A0A8G2FW99_PICTO</name>
<comment type="caution">
    <text evidence="1">The sequence shown here is derived from an EMBL/GenBank/DDBJ whole genome shotgun (WGS) entry which is preliminary data.</text>
</comment>
<dbReference type="AlphaFoldDB" id="A0A8G2FW99"/>
<evidence type="ECO:0000313" key="2">
    <source>
        <dbReference type="Proteomes" id="UP000192315"/>
    </source>
</evidence>
<dbReference type="RefSeq" id="WP_084272540.1">
    <property type="nucleotide sequence ID" value="NZ_FWYE01000001.1"/>
</dbReference>
<sequence>MRVIATYEYTKQFIKHDGSLENRILGKCLDDVVSGMVYYSGYIKRDISLKAIKKFIVEFKSEAKSNELKIENMDFYINTAWRFIHAFKGSEIYKNRFMKEKTRLIVINGDAGVYAQPDFIDYNNKTFYEMKSFSVRPAPLYVIKQVRIFQLAYPDFKSYIIGIPRDKKYIRIQRVRVNESSERTKKSLLRSLYNYAMENGRDIDYKDAIFKRHFTSYSV</sequence>
<dbReference type="EMBL" id="FWYE01000001">
    <property type="protein sequence ID" value="SMD30626.1"/>
    <property type="molecule type" value="Genomic_DNA"/>
</dbReference>
<gene>
    <name evidence="1" type="ORF">SAMN02745355_0516</name>
</gene>
<accession>A0A8G2FW99</accession>